<accession>A0ABU0QRZ4</accession>
<sequence>MRMNARMFELLGTAEPHARTEDAPEPFQAIADAGWTRDGDAHLLTALRSGYSGAGRMDFEDVIHYEATVNGRGMTDYDLPASGAERRGTLLRRCLGYACAALRAVPDRQTRSVVGYVSLSEGGLADNLLTARVTFCSVHPGLPRYLDDMDSYTQEALLEIEQEDAAAMLAK</sequence>
<evidence type="ECO:0000313" key="2">
    <source>
        <dbReference type="Proteomes" id="UP001232755"/>
    </source>
</evidence>
<reference evidence="1 2" key="1">
    <citation type="submission" date="2023-07" db="EMBL/GenBank/DDBJ databases">
        <title>Comparative genomics of wheat-associated soil bacteria to identify genetic determinants of phenazine resistance.</title>
        <authorList>
            <person name="Mouncey N."/>
        </authorList>
    </citation>
    <scope>NUCLEOTIDE SEQUENCE [LARGE SCALE GENOMIC DNA]</scope>
    <source>
        <strain evidence="1 2">B3I12</strain>
    </source>
</reference>
<evidence type="ECO:0000313" key="1">
    <source>
        <dbReference type="EMBL" id="MDQ0750171.1"/>
    </source>
</evidence>
<organism evidence="1 2">
    <name type="scientific">Streptomyces africanus</name>
    <dbReference type="NCBI Taxonomy" id="231024"/>
    <lineage>
        <taxon>Bacteria</taxon>
        <taxon>Bacillati</taxon>
        <taxon>Actinomycetota</taxon>
        <taxon>Actinomycetes</taxon>
        <taxon>Kitasatosporales</taxon>
        <taxon>Streptomycetaceae</taxon>
        <taxon>Streptomyces</taxon>
    </lineage>
</organism>
<protein>
    <submittedName>
        <fullName evidence="1">Uncharacterized protein</fullName>
    </submittedName>
</protein>
<proteinExistence type="predicted"/>
<name>A0ABU0QRZ4_9ACTN</name>
<dbReference type="Proteomes" id="UP001232755">
    <property type="component" value="Unassembled WGS sequence"/>
</dbReference>
<comment type="caution">
    <text evidence="1">The sequence shown here is derived from an EMBL/GenBank/DDBJ whole genome shotgun (WGS) entry which is preliminary data.</text>
</comment>
<gene>
    <name evidence="1" type="ORF">QF034_004402</name>
</gene>
<keyword evidence="2" id="KW-1185">Reference proteome</keyword>
<dbReference type="EMBL" id="JAUSYP010000001">
    <property type="protein sequence ID" value="MDQ0750171.1"/>
    <property type="molecule type" value="Genomic_DNA"/>
</dbReference>